<dbReference type="InterPro" id="IPR001584">
    <property type="entry name" value="Integrase_cat-core"/>
</dbReference>
<evidence type="ECO:0000313" key="3">
    <source>
        <dbReference type="Proteomes" id="UP000233551"/>
    </source>
</evidence>
<dbReference type="Proteomes" id="UP000233551">
    <property type="component" value="Unassembled WGS sequence"/>
</dbReference>
<dbReference type="InterPro" id="IPR036397">
    <property type="entry name" value="RNaseH_sf"/>
</dbReference>
<dbReference type="Pfam" id="PF00665">
    <property type="entry name" value="rve"/>
    <property type="match status" value="1"/>
</dbReference>
<protein>
    <recommendedName>
        <fullName evidence="1">Integrase catalytic domain-containing protein</fullName>
    </recommendedName>
</protein>
<evidence type="ECO:0000313" key="2">
    <source>
        <dbReference type="EMBL" id="PKI68447.1"/>
    </source>
</evidence>
<proteinExistence type="predicted"/>
<name>A0A2I0KIU6_PUNGR</name>
<dbReference type="GO" id="GO:0003676">
    <property type="term" value="F:nucleic acid binding"/>
    <property type="evidence" value="ECO:0007669"/>
    <property type="project" value="InterPro"/>
</dbReference>
<dbReference type="EMBL" id="PGOL01000554">
    <property type="protein sequence ID" value="PKI68447.1"/>
    <property type="molecule type" value="Genomic_DNA"/>
</dbReference>
<sequence>MDFILGMPRSNKGRDSIFVVVDRFSKMAHFIPCHKTDDATHITDLFFTEVVRLHGIPKTIVSDRDAKFLSHFWRVLRGKLGTKLLFSTICHPQTDGQTEVVNRTLSTLLRTVIKRNLKSWEDCIPFIEFA</sequence>
<dbReference type="SUPFAM" id="SSF53098">
    <property type="entry name" value="Ribonuclease H-like"/>
    <property type="match status" value="1"/>
</dbReference>
<dbReference type="GO" id="GO:0015074">
    <property type="term" value="P:DNA integration"/>
    <property type="evidence" value="ECO:0007669"/>
    <property type="project" value="InterPro"/>
</dbReference>
<evidence type="ECO:0000259" key="1">
    <source>
        <dbReference type="PROSITE" id="PS50994"/>
    </source>
</evidence>
<dbReference type="Gene3D" id="3.30.420.10">
    <property type="entry name" value="Ribonuclease H-like superfamily/Ribonuclease H"/>
    <property type="match status" value="1"/>
</dbReference>
<feature type="domain" description="Integrase catalytic" evidence="1">
    <location>
        <begin position="1"/>
        <end position="130"/>
    </location>
</feature>
<gene>
    <name evidence="2" type="ORF">CRG98_011136</name>
</gene>
<dbReference type="STRING" id="22663.A0A2I0KIU6"/>
<comment type="caution">
    <text evidence="2">The sequence shown here is derived from an EMBL/GenBank/DDBJ whole genome shotgun (WGS) entry which is preliminary data.</text>
</comment>
<accession>A0A2I0KIU6</accession>
<reference evidence="2 3" key="1">
    <citation type="submission" date="2017-11" db="EMBL/GenBank/DDBJ databases">
        <title>De-novo sequencing of pomegranate (Punica granatum L.) genome.</title>
        <authorList>
            <person name="Akparov Z."/>
            <person name="Amiraslanov A."/>
            <person name="Hajiyeva S."/>
            <person name="Abbasov M."/>
            <person name="Kaur K."/>
            <person name="Hamwieh A."/>
            <person name="Solovyev V."/>
            <person name="Salamov A."/>
            <person name="Braich B."/>
            <person name="Kosarev P."/>
            <person name="Mahmoud A."/>
            <person name="Hajiyev E."/>
            <person name="Babayeva S."/>
            <person name="Izzatullayeva V."/>
            <person name="Mammadov A."/>
            <person name="Mammadov A."/>
            <person name="Sharifova S."/>
            <person name="Ojaghi J."/>
            <person name="Eynullazada K."/>
            <person name="Bayramov B."/>
            <person name="Abdulazimova A."/>
            <person name="Shahmuradov I."/>
        </authorList>
    </citation>
    <scope>NUCLEOTIDE SEQUENCE [LARGE SCALE GENOMIC DNA]</scope>
    <source>
        <strain evidence="3">cv. AG2017</strain>
        <tissue evidence="2">Leaf</tissue>
    </source>
</reference>
<dbReference type="PANTHER" id="PTHR35046:SF9">
    <property type="entry name" value="RNA-DIRECTED DNA POLYMERASE"/>
    <property type="match status" value="1"/>
</dbReference>
<dbReference type="PANTHER" id="PTHR35046">
    <property type="entry name" value="ZINC KNUCKLE (CCHC-TYPE) FAMILY PROTEIN"/>
    <property type="match status" value="1"/>
</dbReference>
<dbReference type="PROSITE" id="PS50994">
    <property type="entry name" value="INTEGRASE"/>
    <property type="match status" value="1"/>
</dbReference>
<organism evidence="2 3">
    <name type="scientific">Punica granatum</name>
    <name type="common">Pomegranate</name>
    <dbReference type="NCBI Taxonomy" id="22663"/>
    <lineage>
        <taxon>Eukaryota</taxon>
        <taxon>Viridiplantae</taxon>
        <taxon>Streptophyta</taxon>
        <taxon>Embryophyta</taxon>
        <taxon>Tracheophyta</taxon>
        <taxon>Spermatophyta</taxon>
        <taxon>Magnoliopsida</taxon>
        <taxon>eudicotyledons</taxon>
        <taxon>Gunneridae</taxon>
        <taxon>Pentapetalae</taxon>
        <taxon>rosids</taxon>
        <taxon>malvids</taxon>
        <taxon>Myrtales</taxon>
        <taxon>Lythraceae</taxon>
        <taxon>Punica</taxon>
    </lineage>
</organism>
<dbReference type="AlphaFoldDB" id="A0A2I0KIU6"/>
<dbReference type="InterPro" id="IPR012337">
    <property type="entry name" value="RNaseH-like_sf"/>
</dbReference>
<keyword evidence="3" id="KW-1185">Reference proteome</keyword>